<dbReference type="EMBL" id="CTRP01000016">
    <property type="protein sequence ID" value="CQR75073.1"/>
    <property type="molecule type" value="Genomic_DNA"/>
</dbReference>
<keyword evidence="1" id="KW-0812">Transmembrane</keyword>
<evidence type="ECO:0000313" key="2">
    <source>
        <dbReference type="EMBL" id="CQR75073.1"/>
    </source>
</evidence>
<keyword evidence="1" id="KW-1133">Transmembrane helix</keyword>
<reference evidence="3" key="1">
    <citation type="submission" date="2015-03" db="EMBL/GenBank/DDBJ databases">
        <authorList>
            <person name="Nijsse Bart"/>
        </authorList>
    </citation>
    <scope>NUCLEOTIDE SEQUENCE [LARGE SCALE GENOMIC DNA]</scope>
</reference>
<name>A0A0U1L7G6_9FIRM</name>
<dbReference type="AlphaFoldDB" id="A0A0U1L7G6"/>
<accession>A0A0U1L7G6</accession>
<gene>
    <name evidence="2" type="ORF">SpAn4DRAFT_4437</name>
</gene>
<keyword evidence="3" id="KW-1185">Reference proteome</keyword>
<organism evidence="2 3">
    <name type="scientific">Sporomusa ovata</name>
    <dbReference type="NCBI Taxonomy" id="2378"/>
    <lineage>
        <taxon>Bacteria</taxon>
        <taxon>Bacillati</taxon>
        <taxon>Bacillota</taxon>
        <taxon>Negativicutes</taxon>
        <taxon>Selenomonadales</taxon>
        <taxon>Sporomusaceae</taxon>
        <taxon>Sporomusa</taxon>
    </lineage>
</organism>
<keyword evidence="1" id="KW-0472">Membrane</keyword>
<proteinExistence type="predicted"/>
<protein>
    <submittedName>
        <fullName evidence="2">Uncharacterized protein</fullName>
    </submittedName>
</protein>
<sequence length="42" mass="4681">MVSARILTQAYTAVVCMAVRSFTVLPLVLVPKKKLYALPQLF</sequence>
<evidence type="ECO:0000313" key="3">
    <source>
        <dbReference type="Proteomes" id="UP000049855"/>
    </source>
</evidence>
<feature type="transmembrane region" description="Helical" evidence="1">
    <location>
        <begin position="6"/>
        <end position="30"/>
    </location>
</feature>
<evidence type="ECO:0000256" key="1">
    <source>
        <dbReference type="SAM" id="Phobius"/>
    </source>
</evidence>
<dbReference type="Proteomes" id="UP000049855">
    <property type="component" value="Unassembled WGS sequence"/>
</dbReference>